<feature type="domain" description="HTH araC/xylS-type" evidence="5">
    <location>
        <begin position="149"/>
        <end position="247"/>
    </location>
</feature>
<feature type="domain" description="Response regulatory" evidence="6">
    <location>
        <begin position="4"/>
        <end position="117"/>
    </location>
</feature>
<proteinExistence type="predicted"/>
<evidence type="ECO:0000256" key="4">
    <source>
        <dbReference type="PROSITE-ProRule" id="PRU00169"/>
    </source>
</evidence>
<dbReference type="GO" id="GO:0003700">
    <property type="term" value="F:DNA-binding transcription factor activity"/>
    <property type="evidence" value="ECO:0007669"/>
    <property type="project" value="InterPro"/>
</dbReference>
<dbReference type="Proteomes" id="UP000823633">
    <property type="component" value="Unassembled WGS sequence"/>
</dbReference>
<evidence type="ECO:0000259" key="6">
    <source>
        <dbReference type="PROSITE" id="PS50110"/>
    </source>
</evidence>
<evidence type="ECO:0000256" key="1">
    <source>
        <dbReference type="ARBA" id="ARBA00023015"/>
    </source>
</evidence>
<keyword evidence="3" id="KW-0804">Transcription</keyword>
<reference evidence="7" key="2">
    <citation type="journal article" date="2021" name="PeerJ">
        <title>Extensive microbial diversity within the chicken gut microbiome revealed by metagenomics and culture.</title>
        <authorList>
            <person name="Gilroy R."/>
            <person name="Ravi A."/>
            <person name="Getino M."/>
            <person name="Pursley I."/>
            <person name="Horton D.L."/>
            <person name="Alikhan N.F."/>
            <person name="Baker D."/>
            <person name="Gharbi K."/>
            <person name="Hall N."/>
            <person name="Watson M."/>
            <person name="Adriaenssens E.M."/>
            <person name="Foster-Nyarko E."/>
            <person name="Jarju S."/>
            <person name="Secka A."/>
            <person name="Antonio M."/>
            <person name="Oren A."/>
            <person name="Chaudhuri R.R."/>
            <person name="La Ragione R."/>
            <person name="Hildebrand F."/>
            <person name="Pallen M.J."/>
        </authorList>
    </citation>
    <scope>NUCLEOTIDE SEQUENCE</scope>
    <source>
        <strain evidence="7">11167</strain>
    </source>
</reference>
<dbReference type="Gene3D" id="3.40.50.2300">
    <property type="match status" value="1"/>
</dbReference>
<dbReference type="Pfam" id="PF00072">
    <property type="entry name" value="Response_reg"/>
    <property type="match status" value="1"/>
</dbReference>
<keyword evidence="2" id="KW-0238">DNA-binding</keyword>
<dbReference type="InterPro" id="IPR018062">
    <property type="entry name" value="HTH_AraC-typ_CS"/>
</dbReference>
<dbReference type="GO" id="GO:0000160">
    <property type="term" value="P:phosphorelay signal transduction system"/>
    <property type="evidence" value="ECO:0007669"/>
    <property type="project" value="InterPro"/>
</dbReference>
<name>A0A9D9E9Y6_9SPIR</name>
<evidence type="ECO:0000313" key="7">
    <source>
        <dbReference type="EMBL" id="MBO8442691.1"/>
    </source>
</evidence>
<dbReference type="Gene3D" id="1.10.10.60">
    <property type="entry name" value="Homeodomain-like"/>
    <property type="match status" value="2"/>
</dbReference>
<dbReference type="SMART" id="SM00342">
    <property type="entry name" value="HTH_ARAC"/>
    <property type="match status" value="1"/>
</dbReference>
<dbReference type="AlphaFoldDB" id="A0A9D9E9Y6"/>
<dbReference type="Pfam" id="PF12833">
    <property type="entry name" value="HTH_18"/>
    <property type="match status" value="1"/>
</dbReference>
<dbReference type="SUPFAM" id="SSF46689">
    <property type="entry name" value="Homeodomain-like"/>
    <property type="match status" value="2"/>
</dbReference>
<dbReference type="GO" id="GO:0043565">
    <property type="term" value="F:sequence-specific DNA binding"/>
    <property type="evidence" value="ECO:0007669"/>
    <property type="project" value="InterPro"/>
</dbReference>
<evidence type="ECO:0000313" key="8">
    <source>
        <dbReference type="Proteomes" id="UP000823633"/>
    </source>
</evidence>
<dbReference type="PRINTS" id="PR00032">
    <property type="entry name" value="HTHARAC"/>
</dbReference>
<gene>
    <name evidence="7" type="ORF">IAC42_02875</name>
</gene>
<accession>A0A9D9E9Y6</accession>
<dbReference type="CDD" id="cd17536">
    <property type="entry name" value="REC_YesN-like"/>
    <property type="match status" value="1"/>
</dbReference>
<organism evidence="7 8">
    <name type="scientific">Candidatus Aphodenecus pullistercoris</name>
    <dbReference type="NCBI Taxonomy" id="2840669"/>
    <lineage>
        <taxon>Bacteria</taxon>
        <taxon>Pseudomonadati</taxon>
        <taxon>Spirochaetota</taxon>
        <taxon>Spirochaetia</taxon>
        <taxon>Spirochaetales</taxon>
        <taxon>Candidatus Aphodenecus</taxon>
    </lineage>
</organism>
<dbReference type="PANTHER" id="PTHR43280:SF2">
    <property type="entry name" value="HTH-TYPE TRANSCRIPTIONAL REGULATOR EXSA"/>
    <property type="match status" value="1"/>
</dbReference>
<reference evidence="7" key="1">
    <citation type="submission" date="2020-10" db="EMBL/GenBank/DDBJ databases">
        <authorList>
            <person name="Gilroy R."/>
        </authorList>
    </citation>
    <scope>NUCLEOTIDE SEQUENCE</scope>
    <source>
        <strain evidence="7">11167</strain>
    </source>
</reference>
<dbReference type="PROSITE" id="PS00041">
    <property type="entry name" value="HTH_ARAC_FAMILY_1"/>
    <property type="match status" value="1"/>
</dbReference>
<sequence length="259" mass="28685">MSCTVLIVEDEAPSRKELAETTPWAELGCSLVGAAADGLEGEAMIRSLEPDIVITDIRLPGQDGLEMLSRCCVSHAIILSGYTDFGYTRRAIQLGVWDYLEKPVSSEELNEAIRSLVRQLDKEEEGLGALRGDNALIELPHSVGNHIINSVIAYIASNYARPIGLQEAASYFELSESHLSRLFKEETGLNFLQYLNAWRINKASQLMADPRRNISEVAAECGFPSPGYFAKIFKRFSGMTPSQWRDKASCKEWDGASFS</sequence>
<protein>
    <submittedName>
        <fullName evidence="7">Helix-turn-helix domain-containing protein</fullName>
    </submittedName>
</protein>
<dbReference type="SMART" id="SM00448">
    <property type="entry name" value="REC"/>
    <property type="match status" value="1"/>
</dbReference>
<keyword evidence="4" id="KW-0597">Phosphoprotein</keyword>
<dbReference type="InterPro" id="IPR001789">
    <property type="entry name" value="Sig_transdc_resp-reg_receiver"/>
</dbReference>
<dbReference type="InterPro" id="IPR011006">
    <property type="entry name" value="CheY-like_superfamily"/>
</dbReference>
<dbReference type="EMBL" id="JADIMU010000018">
    <property type="protein sequence ID" value="MBO8442691.1"/>
    <property type="molecule type" value="Genomic_DNA"/>
</dbReference>
<dbReference type="InterPro" id="IPR009057">
    <property type="entry name" value="Homeodomain-like_sf"/>
</dbReference>
<keyword evidence="1" id="KW-0805">Transcription regulation</keyword>
<evidence type="ECO:0000256" key="3">
    <source>
        <dbReference type="ARBA" id="ARBA00023163"/>
    </source>
</evidence>
<dbReference type="InterPro" id="IPR018060">
    <property type="entry name" value="HTH_AraC"/>
</dbReference>
<dbReference type="PANTHER" id="PTHR43280">
    <property type="entry name" value="ARAC-FAMILY TRANSCRIPTIONAL REGULATOR"/>
    <property type="match status" value="1"/>
</dbReference>
<feature type="modified residue" description="4-aspartylphosphate" evidence="4">
    <location>
        <position position="56"/>
    </location>
</feature>
<dbReference type="PROSITE" id="PS50110">
    <property type="entry name" value="RESPONSE_REGULATORY"/>
    <property type="match status" value="1"/>
</dbReference>
<dbReference type="SUPFAM" id="SSF52172">
    <property type="entry name" value="CheY-like"/>
    <property type="match status" value="1"/>
</dbReference>
<evidence type="ECO:0000256" key="2">
    <source>
        <dbReference type="ARBA" id="ARBA00023125"/>
    </source>
</evidence>
<comment type="caution">
    <text evidence="7">The sequence shown here is derived from an EMBL/GenBank/DDBJ whole genome shotgun (WGS) entry which is preliminary data.</text>
</comment>
<dbReference type="PROSITE" id="PS01124">
    <property type="entry name" value="HTH_ARAC_FAMILY_2"/>
    <property type="match status" value="1"/>
</dbReference>
<dbReference type="InterPro" id="IPR020449">
    <property type="entry name" value="Tscrpt_reg_AraC-type_HTH"/>
</dbReference>
<evidence type="ECO:0000259" key="5">
    <source>
        <dbReference type="PROSITE" id="PS01124"/>
    </source>
</evidence>